<sequence length="158" mass="17962">MTYRTDDDVEHLREHIGKLEATNATLEKKIEQLQIDRDTERDGLLGEIGVLEERIDELEVSITLDEEQLDALHAEYETERDGLHLEIALLEEKIDELESFSMDEVDELRAEIDALNEQLEEAAVMVGSDEERVISQANCDIIFIGRTVNGGSTYLDIT</sequence>
<name>E3T6E2_9BACT</name>
<dbReference type="AlphaFoldDB" id="E3T6E2"/>
<keyword evidence="1" id="KW-0175">Coiled coil</keyword>
<evidence type="ECO:0000256" key="1">
    <source>
        <dbReference type="SAM" id="Coils"/>
    </source>
</evidence>
<proteinExistence type="predicted"/>
<reference evidence="2" key="1">
    <citation type="submission" date="2009-12" db="EMBL/GenBank/DDBJ databases">
        <authorList>
            <person name="Kielak A."/>
            <person name="van Veen J.A."/>
            <person name="Kowalchuk G.A."/>
        </authorList>
    </citation>
    <scope>NUCLEOTIDE SEQUENCE</scope>
</reference>
<dbReference type="Gene3D" id="1.10.287.1490">
    <property type="match status" value="1"/>
</dbReference>
<feature type="coiled-coil region" evidence="1">
    <location>
        <begin position="9"/>
        <end position="125"/>
    </location>
</feature>
<evidence type="ECO:0000313" key="2">
    <source>
        <dbReference type="EMBL" id="ADC35886.1"/>
    </source>
</evidence>
<organism evidence="2">
    <name type="scientific">uncultured bacterium 246</name>
    <dbReference type="NCBI Taxonomy" id="698384"/>
    <lineage>
        <taxon>Bacteria</taxon>
        <taxon>environmental samples</taxon>
    </lineage>
</organism>
<reference evidence="2" key="2">
    <citation type="journal article" date="2010" name="Appl. Environ. Microbiol.">
        <title>Comparative analysis of acidobacterial genomic fragments from terrestrial and aquatic metagenomic libraries, with emphasis on acidobacteria subdivision 6.</title>
        <authorList>
            <person name="Kielak A.M."/>
            <person name="van Veen J.A."/>
            <person name="Kowalchuk G.A."/>
        </authorList>
    </citation>
    <scope>NUCLEOTIDE SEQUENCE</scope>
</reference>
<dbReference type="EMBL" id="GU260703">
    <property type="protein sequence ID" value="ADC35886.1"/>
    <property type="molecule type" value="Genomic_DNA"/>
</dbReference>
<protein>
    <submittedName>
        <fullName evidence="2">Uncharacterized protein</fullName>
    </submittedName>
</protein>
<accession>E3T6E2</accession>